<dbReference type="InterPro" id="IPR052913">
    <property type="entry name" value="Glycopeptide_resist_protein"/>
</dbReference>
<evidence type="ECO:0000256" key="2">
    <source>
        <dbReference type="SAM" id="MobiDB-lite"/>
    </source>
</evidence>
<evidence type="ECO:0000259" key="4">
    <source>
        <dbReference type="PROSITE" id="PS51109"/>
    </source>
</evidence>
<dbReference type="SMART" id="SM01208">
    <property type="entry name" value="G5"/>
    <property type="match status" value="1"/>
</dbReference>
<evidence type="ECO:0000256" key="3">
    <source>
        <dbReference type="SAM" id="Phobius"/>
    </source>
</evidence>
<dbReference type="Pfam" id="PF07501">
    <property type="entry name" value="G5"/>
    <property type="match status" value="1"/>
</dbReference>
<reference evidence="5 6" key="1">
    <citation type="submission" date="2019-05" db="EMBL/GenBank/DDBJ databases">
        <title>We sequenced the genome of Paenibacillus hemerocallicola KCTC 33185 for further insight into its adaptation and study the phylogeny of Paenibacillus.</title>
        <authorList>
            <person name="Narsing Rao M.P."/>
        </authorList>
    </citation>
    <scope>NUCLEOTIDE SEQUENCE [LARGE SCALE GENOMIC DNA]</scope>
    <source>
        <strain evidence="5 6">KCTC 33185</strain>
    </source>
</reference>
<keyword evidence="3" id="KW-1133">Transmembrane helix</keyword>
<sequence length="514" mass="57131">MLVSNPDNPPHIDKEKVVPCWRSEPMNRRFINRLLLVIVVGVVMLWGWFWWYSALRTVPHGVRLGEWSIGGMPEKEFRLQLQARIDRLYSEPIRLELNGGDSGKGAFKLGSLGLSANEEQLSKLSDYMFEGSRLTKAKRRLHMRNAVLRLELTVSEAVLQQTLTAAWPERMNPPTKNAERVVTGDDRIVYTPELRAQAVDTRPLAERLVAAGYERFNRSSNPNTGEEASYATSVQVPMRELVPQVTQDMLKAQGVNRKISEFTTSFPGSVPGRIHNIQATAATIHDKLLAPGERFDYSTIIQSTEKKVGYREAPVIYNGKLVPGIGGGICQVSTTLYNAVLLAGLQVNERRNHSLPVSYVPLGQDATYANGYINFMFTNSSEHHLLIRTESDGNRVTVKLFGTMPESVTYEIESNILQTLEPPVKYVRNPTLQVGAQTVLQQGKPGYVVETFRIRKENGAVTSKERLSQDKYQPQPALIAVHGSDAAPDKDGPPGGSRSIIEDGVSGPVFPKGR</sequence>
<organism evidence="5 6">
    <name type="scientific">Paenibacillus hemerocallicola</name>
    <dbReference type="NCBI Taxonomy" id="1172614"/>
    <lineage>
        <taxon>Bacteria</taxon>
        <taxon>Bacillati</taxon>
        <taxon>Bacillota</taxon>
        <taxon>Bacilli</taxon>
        <taxon>Bacillales</taxon>
        <taxon>Paenibacillaceae</taxon>
        <taxon>Paenibacillus</taxon>
    </lineage>
</organism>
<evidence type="ECO:0000313" key="5">
    <source>
        <dbReference type="EMBL" id="TNJ63406.1"/>
    </source>
</evidence>
<keyword evidence="3" id="KW-0472">Membrane</keyword>
<dbReference type="PANTHER" id="PTHR35788:SF1">
    <property type="entry name" value="EXPORTED PROTEIN"/>
    <property type="match status" value="1"/>
</dbReference>
<gene>
    <name evidence="5" type="ORF">FE784_25515</name>
</gene>
<evidence type="ECO:0000256" key="1">
    <source>
        <dbReference type="ARBA" id="ARBA00022729"/>
    </source>
</evidence>
<dbReference type="InterPro" id="IPR011098">
    <property type="entry name" value="G5_dom"/>
</dbReference>
<feature type="region of interest" description="Disordered" evidence="2">
    <location>
        <begin position="481"/>
        <end position="514"/>
    </location>
</feature>
<dbReference type="Gene3D" id="2.20.230.10">
    <property type="entry name" value="Resuscitation-promoting factor rpfb"/>
    <property type="match status" value="1"/>
</dbReference>
<dbReference type="AlphaFoldDB" id="A0A5C4T3D6"/>
<dbReference type="InterPro" id="IPR007391">
    <property type="entry name" value="Vancomycin_resist_VanW"/>
</dbReference>
<proteinExistence type="predicted"/>
<keyword evidence="6" id="KW-1185">Reference proteome</keyword>
<comment type="caution">
    <text evidence="5">The sequence shown here is derived from an EMBL/GenBank/DDBJ whole genome shotgun (WGS) entry which is preliminary data.</text>
</comment>
<dbReference type="OrthoDB" id="9813301at2"/>
<dbReference type="PANTHER" id="PTHR35788">
    <property type="entry name" value="EXPORTED PROTEIN-RELATED"/>
    <property type="match status" value="1"/>
</dbReference>
<dbReference type="Proteomes" id="UP000307943">
    <property type="component" value="Unassembled WGS sequence"/>
</dbReference>
<feature type="domain" description="G5" evidence="4">
    <location>
        <begin position="406"/>
        <end position="486"/>
    </location>
</feature>
<keyword evidence="1" id="KW-0732">Signal</keyword>
<accession>A0A5C4T3D6</accession>
<protein>
    <recommendedName>
        <fullName evidence="4">G5 domain-containing protein</fullName>
    </recommendedName>
</protein>
<dbReference type="PROSITE" id="PS51109">
    <property type="entry name" value="G5"/>
    <property type="match status" value="1"/>
</dbReference>
<name>A0A5C4T3D6_9BACL</name>
<feature type="transmembrane region" description="Helical" evidence="3">
    <location>
        <begin position="30"/>
        <end position="51"/>
    </location>
</feature>
<evidence type="ECO:0000313" key="6">
    <source>
        <dbReference type="Proteomes" id="UP000307943"/>
    </source>
</evidence>
<keyword evidence="3" id="KW-0812">Transmembrane</keyword>
<dbReference type="EMBL" id="VDCQ01000043">
    <property type="protein sequence ID" value="TNJ63406.1"/>
    <property type="molecule type" value="Genomic_DNA"/>
</dbReference>
<dbReference type="Pfam" id="PF04294">
    <property type="entry name" value="VanW"/>
    <property type="match status" value="1"/>
</dbReference>